<evidence type="ECO:0000313" key="10">
    <source>
        <dbReference type="EMBL" id="MBB5935344.1"/>
    </source>
</evidence>
<dbReference type="InterPro" id="IPR011990">
    <property type="entry name" value="TPR-like_helical_dom_sf"/>
</dbReference>
<dbReference type="InterPro" id="IPR011009">
    <property type="entry name" value="Kinase-like_dom_sf"/>
</dbReference>
<dbReference type="RefSeq" id="WP_184571754.1">
    <property type="nucleotide sequence ID" value="NZ_JACHJL010000005.1"/>
</dbReference>
<comment type="caution">
    <text evidence="10">The sequence shown here is derived from an EMBL/GenBank/DDBJ whole genome shotgun (WGS) entry which is preliminary data.</text>
</comment>
<dbReference type="Pfam" id="PF13374">
    <property type="entry name" value="TPR_10"/>
    <property type="match status" value="1"/>
</dbReference>
<dbReference type="Pfam" id="PF00069">
    <property type="entry name" value="Pkinase"/>
    <property type="match status" value="1"/>
</dbReference>
<evidence type="ECO:0000256" key="8">
    <source>
        <dbReference type="SAM" id="MobiDB-lite"/>
    </source>
</evidence>
<keyword evidence="11" id="KW-1185">Reference proteome</keyword>
<feature type="region of interest" description="Disordered" evidence="8">
    <location>
        <begin position="281"/>
        <end position="328"/>
    </location>
</feature>
<evidence type="ECO:0000256" key="3">
    <source>
        <dbReference type="ARBA" id="ARBA00022679"/>
    </source>
</evidence>
<dbReference type="AlphaFoldDB" id="A0A7W9Q836"/>
<dbReference type="PROSITE" id="PS50011">
    <property type="entry name" value="PROTEIN_KINASE_DOM"/>
    <property type="match status" value="1"/>
</dbReference>
<dbReference type="InterPro" id="IPR000719">
    <property type="entry name" value="Prot_kinase_dom"/>
</dbReference>
<evidence type="ECO:0000313" key="11">
    <source>
        <dbReference type="Proteomes" id="UP000588098"/>
    </source>
</evidence>
<gene>
    <name evidence="10" type="ORF">FHS42_002406</name>
</gene>
<reference evidence="10 11" key="1">
    <citation type="submission" date="2020-08" db="EMBL/GenBank/DDBJ databases">
        <title>Genomic Encyclopedia of Type Strains, Phase III (KMG-III): the genomes of soil and plant-associated and newly described type strains.</title>
        <authorList>
            <person name="Whitman W."/>
        </authorList>
    </citation>
    <scope>NUCLEOTIDE SEQUENCE [LARGE SCALE GENOMIC DNA]</scope>
    <source>
        <strain evidence="10 11">CECT 8305</strain>
    </source>
</reference>
<dbReference type="PROSITE" id="PS00107">
    <property type="entry name" value="PROTEIN_KINASE_ATP"/>
    <property type="match status" value="1"/>
</dbReference>
<keyword evidence="5" id="KW-0418">Kinase</keyword>
<dbReference type="CDD" id="cd14014">
    <property type="entry name" value="STKc_PknB_like"/>
    <property type="match status" value="1"/>
</dbReference>
<dbReference type="GO" id="GO:0005524">
    <property type="term" value="F:ATP binding"/>
    <property type="evidence" value="ECO:0007669"/>
    <property type="project" value="UniProtKB-UniRule"/>
</dbReference>
<name>A0A7W9Q836_9ACTN</name>
<dbReference type="GO" id="GO:0004674">
    <property type="term" value="F:protein serine/threonine kinase activity"/>
    <property type="evidence" value="ECO:0007669"/>
    <property type="project" value="UniProtKB-KW"/>
</dbReference>
<dbReference type="SUPFAM" id="SSF56112">
    <property type="entry name" value="Protein kinase-like (PK-like)"/>
    <property type="match status" value="1"/>
</dbReference>
<evidence type="ECO:0000256" key="1">
    <source>
        <dbReference type="ARBA" id="ARBA00012513"/>
    </source>
</evidence>
<evidence type="ECO:0000256" key="6">
    <source>
        <dbReference type="ARBA" id="ARBA00022840"/>
    </source>
</evidence>
<dbReference type="Gene3D" id="1.10.510.10">
    <property type="entry name" value="Transferase(Phosphotransferase) domain 1"/>
    <property type="match status" value="1"/>
</dbReference>
<keyword evidence="3 10" id="KW-0808">Transferase</keyword>
<proteinExistence type="predicted"/>
<keyword evidence="2" id="KW-0723">Serine/threonine-protein kinase</keyword>
<dbReference type="Proteomes" id="UP000588098">
    <property type="component" value="Unassembled WGS sequence"/>
</dbReference>
<dbReference type="PANTHER" id="PTHR43289">
    <property type="entry name" value="MITOGEN-ACTIVATED PROTEIN KINASE KINASE KINASE 20-RELATED"/>
    <property type="match status" value="1"/>
</dbReference>
<dbReference type="SUPFAM" id="SSF48452">
    <property type="entry name" value="TPR-like"/>
    <property type="match status" value="3"/>
</dbReference>
<dbReference type="SMART" id="SM00220">
    <property type="entry name" value="S_TKc"/>
    <property type="match status" value="1"/>
</dbReference>
<evidence type="ECO:0000256" key="2">
    <source>
        <dbReference type="ARBA" id="ARBA00022527"/>
    </source>
</evidence>
<evidence type="ECO:0000256" key="4">
    <source>
        <dbReference type="ARBA" id="ARBA00022741"/>
    </source>
</evidence>
<keyword evidence="4 7" id="KW-0547">Nucleotide-binding</keyword>
<dbReference type="Gene3D" id="1.25.40.10">
    <property type="entry name" value="Tetratricopeptide repeat domain"/>
    <property type="match status" value="2"/>
</dbReference>
<feature type="domain" description="Protein kinase" evidence="9">
    <location>
        <begin position="11"/>
        <end position="290"/>
    </location>
</feature>
<feature type="region of interest" description="Disordered" evidence="8">
    <location>
        <begin position="361"/>
        <end position="385"/>
    </location>
</feature>
<feature type="binding site" evidence="7">
    <location>
        <position position="40"/>
    </location>
    <ligand>
        <name>ATP</name>
        <dbReference type="ChEBI" id="CHEBI:30616"/>
    </ligand>
</feature>
<keyword evidence="6 7" id="KW-0067">ATP-binding</keyword>
<dbReference type="PANTHER" id="PTHR43289:SF6">
    <property type="entry name" value="SERINE_THREONINE-PROTEIN KINASE NEKL-3"/>
    <property type="match status" value="1"/>
</dbReference>
<dbReference type="EC" id="2.7.11.1" evidence="1"/>
<accession>A0A7W9Q836</accession>
<organism evidence="10 11">
    <name type="scientific">Streptomyces zagrosensis</name>
    <dbReference type="NCBI Taxonomy" id="1042984"/>
    <lineage>
        <taxon>Bacteria</taxon>
        <taxon>Bacillati</taxon>
        <taxon>Actinomycetota</taxon>
        <taxon>Actinomycetes</taxon>
        <taxon>Kitasatosporales</taxon>
        <taxon>Streptomycetaceae</taxon>
        <taxon>Streptomyces</taxon>
    </lineage>
</organism>
<evidence type="ECO:0000259" key="9">
    <source>
        <dbReference type="PROSITE" id="PS50011"/>
    </source>
</evidence>
<protein>
    <recommendedName>
        <fullName evidence="1">non-specific serine/threonine protein kinase</fullName>
        <ecNumber evidence="1">2.7.11.1</ecNumber>
    </recommendedName>
</protein>
<dbReference type="Pfam" id="PF13424">
    <property type="entry name" value="TPR_12"/>
    <property type="match status" value="4"/>
</dbReference>
<dbReference type="EMBL" id="JACHJL010000005">
    <property type="protein sequence ID" value="MBB5935344.1"/>
    <property type="molecule type" value="Genomic_DNA"/>
</dbReference>
<sequence>MAETRLIQGRYQLLDIIGRGGMGEVWRARDASLGRLVAVKCLKPIGPQHDASYLRVLRERFRREAQVAASLQHRGVTVVHDFGEYDGILYLVMELLEGRNLSQLLDDSQPHPLPVADTVEIAAQVSAALAYTHRQGVVHRDLKPANIMRLTDGTVKICDFGIARLGDDIGLTSRLTGTGVAMGTPHYMSPEQISGGVVDHRSDLYSLGCVLYELATGAPPFDHEDAWAVLVGHRDTPPEPLRSHRPELPPSFADVVLDLLAKDPGERPDDAAALASRITRGREPGAHTLQAADRNAAPDGTGIGIGAPAASGDGGQSPGVGAPLAGGQPRLPGWARHMTTGSKATGSGALPLEAVDRSAGLTGSWTGPLASPPQAAPSVEAKRPTPSPGLLDRLAIRHHAGLSFARLGRWEEAGEVHRAVAAEREQALGPDHPDTLASRYEIAFTLGRLGRPADALREYAQVAGGRERVLGPDHPDTLAARQETAYVLGQLGRHLEAHQVYVTVLAIRERVIGTDHPDTLRCRHNLAFNLSRLGRLDESYRMAYEVAAARGRVLGALHPDTLVTRYEVAYALGQLGRWDEALRTYREVATAREQALGADHPDTLASRYEVGISLGRLGRSQEALALYRELAADRTRVHGGADPETLRARHGLGVNLGRLGRWEEALAEARDVCAVRERVLGHDHPDTLVSRREVAVCLGWLDRWPDALTAYHQVATARARVLGDDHPDTLASRNDEAQCLERLGRNEEAVAVYRQAAALHRAQTPRDD</sequence>
<dbReference type="FunFam" id="1.10.510.10:FF:000021">
    <property type="entry name" value="Serine/threonine protein kinase"/>
    <property type="match status" value="1"/>
</dbReference>
<evidence type="ECO:0000256" key="5">
    <source>
        <dbReference type="ARBA" id="ARBA00022777"/>
    </source>
</evidence>
<dbReference type="InterPro" id="IPR017441">
    <property type="entry name" value="Protein_kinase_ATP_BS"/>
</dbReference>
<dbReference type="Gene3D" id="3.30.200.20">
    <property type="entry name" value="Phosphorylase Kinase, domain 1"/>
    <property type="match status" value="1"/>
</dbReference>
<evidence type="ECO:0000256" key="7">
    <source>
        <dbReference type="PROSITE-ProRule" id="PRU10141"/>
    </source>
</evidence>